<dbReference type="InterPro" id="IPR036514">
    <property type="entry name" value="SGNH_hydro_sf"/>
</dbReference>
<keyword evidence="7" id="KW-0472">Membrane</keyword>
<keyword evidence="7" id="KW-0812">Transmembrane</keyword>
<evidence type="ECO:0000256" key="6">
    <source>
        <dbReference type="ARBA" id="ARBA00022841"/>
    </source>
</evidence>
<gene>
    <name evidence="9" type="ORF">RSO01_91230</name>
</gene>
<organism evidence="9 10">
    <name type="scientific">Reyranella soli</name>
    <dbReference type="NCBI Taxonomy" id="1230389"/>
    <lineage>
        <taxon>Bacteria</taxon>
        <taxon>Pseudomonadati</taxon>
        <taxon>Pseudomonadota</taxon>
        <taxon>Alphaproteobacteria</taxon>
        <taxon>Hyphomicrobiales</taxon>
        <taxon>Reyranellaceae</taxon>
        <taxon>Reyranella</taxon>
    </lineage>
</organism>
<proteinExistence type="predicted"/>
<keyword evidence="3" id="KW-0808">Transferase</keyword>
<evidence type="ECO:0000256" key="3">
    <source>
        <dbReference type="ARBA" id="ARBA00022679"/>
    </source>
</evidence>
<keyword evidence="5" id="KW-0574">Periplasm</keyword>
<dbReference type="Pfam" id="PF16822">
    <property type="entry name" value="ALGX"/>
    <property type="match status" value="1"/>
</dbReference>
<evidence type="ECO:0000256" key="7">
    <source>
        <dbReference type="SAM" id="Phobius"/>
    </source>
</evidence>
<feature type="domain" description="AlgX/AlgJ SGNH hydrolase-like" evidence="8">
    <location>
        <begin position="333"/>
        <end position="444"/>
    </location>
</feature>
<reference evidence="9 10" key="1">
    <citation type="submission" date="2019-07" db="EMBL/GenBank/DDBJ databases">
        <title>Whole genome shotgun sequence of Reyranella soli NBRC 108950.</title>
        <authorList>
            <person name="Hosoyama A."/>
            <person name="Uohara A."/>
            <person name="Ohji S."/>
            <person name="Ichikawa N."/>
        </authorList>
    </citation>
    <scope>NUCLEOTIDE SEQUENCE [LARGE SCALE GENOMIC DNA]</scope>
    <source>
        <strain evidence="9 10">NBRC 108950</strain>
    </source>
</reference>
<keyword evidence="7" id="KW-1133">Transmembrane helix</keyword>
<dbReference type="GO" id="GO:0016788">
    <property type="term" value="F:hydrolase activity, acting on ester bonds"/>
    <property type="evidence" value="ECO:0007669"/>
    <property type="project" value="UniProtKB-ARBA"/>
</dbReference>
<accession>A0A512NSN4</accession>
<protein>
    <recommendedName>
        <fullName evidence="8">AlgX/AlgJ SGNH hydrolase-like domain-containing protein</fullName>
    </recommendedName>
</protein>
<dbReference type="SUPFAM" id="SSF52266">
    <property type="entry name" value="SGNH hydrolase"/>
    <property type="match status" value="1"/>
</dbReference>
<evidence type="ECO:0000256" key="2">
    <source>
        <dbReference type="ARBA" id="ARBA00005182"/>
    </source>
</evidence>
<dbReference type="GO" id="GO:0042597">
    <property type="term" value="C:periplasmic space"/>
    <property type="evidence" value="ECO:0007669"/>
    <property type="project" value="UniProtKB-SubCell"/>
</dbReference>
<comment type="pathway">
    <text evidence="2">Glycan biosynthesis; alginate biosynthesis.</text>
</comment>
<dbReference type="GO" id="GO:0042121">
    <property type="term" value="P:alginic acid biosynthetic process"/>
    <property type="evidence" value="ECO:0007669"/>
    <property type="project" value="UniProtKB-UniPathway"/>
</dbReference>
<comment type="subcellular location">
    <subcellularLocation>
        <location evidence="1">Periplasm</location>
    </subcellularLocation>
</comment>
<dbReference type="Gene3D" id="3.40.50.1110">
    <property type="entry name" value="SGNH hydrolase"/>
    <property type="match status" value="1"/>
</dbReference>
<dbReference type="UniPathway" id="UPA00286"/>
<evidence type="ECO:0000256" key="4">
    <source>
        <dbReference type="ARBA" id="ARBA00022729"/>
    </source>
</evidence>
<sequence>MGLVHGLPLTAIFGLDRTPACQWRKGVMTKQFWFWPLYGLLLLALVLTGAEYIASYSAPPWPARELRPIPIDSLTVNAKTLFADSPELVPTYNDWAVRDRPRSFARPADVRFRAALVGDSFLEGYYVPAPLPELIERTWVAKRIVGMEAINLGIAATGPRQYYARIKNVALGLDPDVVMVFVYVGNDMVSVRYDDYAPPPIIDELPVPSILGAVAPRSTWLLVNRFGFSEVGRTNKDIPGEAALLSEWAQQPSPEPVDRVARHMKVHYYPKLGEDTIAEILLRGDGRLRTAASQRARDREYLAGWLLNGMIDWETGKWEVPFNVDEAANIVGDSRIAETMSWLDAARRLVTSHGKRFMVALIPVGIVDPDYVEFWQPWPRYYSYSLSSDARHRRLAAALRQSGFAVVDLRGVLDGVRGTYRLTDGHWTDRGTQIVAARIADALLSPGERPALNGNGY</sequence>
<dbReference type="AlphaFoldDB" id="A0A512NSN4"/>
<name>A0A512NSN4_9HYPH</name>
<evidence type="ECO:0000256" key="5">
    <source>
        <dbReference type="ARBA" id="ARBA00022764"/>
    </source>
</evidence>
<evidence type="ECO:0000259" key="8">
    <source>
        <dbReference type="Pfam" id="PF16822"/>
    </source>
</evidence>
<keyword evidence="6" id="KW-0016">Alginate biosynthesis</keyword>
<dbReference type="InterPro" id="IPR031811">
    <property type="entry name" value="ALGX/ALGJ_SGNH-like"/>
</dbReference>
<dbReference type="EMBL" id="BKAJ01000277">
    <property type="protein sequence ID" value="GEP61957.1"/>
    <property type="molecule type" value="Genomic_DNA"/>
</dbReference>
<evidence type="ECO:0000313" key="10">
    <source>
        <dbReference type="Proteomes" id="UP000321058"/>
    </source>
</evidence>
<comment type="caution">
    <text evidence="9">The sequence shown here is derived from an EMBL/GenBank/DDBJ whole genome shotgun (WGS) entry which is preliminary data.</text>
</comment>
<feature type="transmembrane region" description="Helical" evidence="7">
    <location>
        <begin position="32"/>
        <end position="54"/>
    </location>
</feature>
<evidence type="ECO:0000256" key="1">
    <source>
        <dbReference type="ARBA" id="ARBA00004418"/>
    </source>
</evidence>
<keyword evidence="4" id="KW-0732">Signal</keyword>
<dbReference type="Proteomes" id="UP000321058">
    <property type="component" value="Unassembled WGS sequence"/>
</dbReference>
<keyword evidence="10" id="KW-1185">Reference proteome</keyword>
<dbReference type="GO" id="GO:0016740">
    <property type="term" value="F:transferase activity"/>
    <property type="evidence" value="ECO:0007669"/>
    <property type="project" value="UniProtKB-KW"/>
</dbReference>
<evidence type="ECO:0000313" key="9">
    <source>
        <dbReference type="EMBL" id="GEP61957.1"/>
    </source>
</evidence>